<dbReference type="RefSeq" id="WP_184484071.1">
    <property type="nucleotide sequence ID" value="NZ_JAAEDJ010000011.1"/>
</dbReference>
<feature type="transmembrane region" description="Helical" evidence="1">
    <location>
        <begin position="121"/>
        <end position="142"/>
    </location>
</feature>
<feature type="transmembrane region" description="Helical" evidence="1">
    <location>
        <begin position="212"/>
        <end position="230"/>
    </location>
</feature>
<evidence type="ECO:0000313" key="2">
    <source>
        <dbReference type="EMBL" id="MBB5689848.1"/>
    </source>
</evidence>
<comment type="caution">
    <text evidence="2">The sequence shown here is derived from an EMBL/GenBank/DDBJ whole genome shotgun (WGS) entry which is preliminary data.</text>
</comment>
<feature type="transmembrane region" description="Helical" evidence="1">
    <location>
        <begin position="85"/>
        <end position="109"/>
    </location>
</feature>
<dbReference type="EMBL" id="JACIJE010000005">
    <property type="protein sequence ID" value="MBB5689848.1"/>
    <property type="molecule type" value="Genomic_DNA"/>
</dbReference>
<keyword evidence="1" id="KW-0472">Membrane</keyword>
<organism evidence="2 3">
    <name type="scientific">Neoroseomonas alkaliterrae</name>
    <dbReference type="NCBI Taxonomy" id="1452450"/>
    <lineage>
        <taxon>Bacteria</taxon>
        <taxon>Pseudomonadati</taxon>
        <taxon>Pseudomonadota</taxon>
        <taxon>Alphaproteobacteria</taxon>
        <taxon>Acetobacterales</taxon>
        <taxon>Acetobacteraceae</taxon>
        <taxon>Neoroseomonas</taxon>
    </lineage>
</organism>
<evidence type="ECO:0000256" key="1">
    <source>
        <dbReference type="SAM" id="Phobius"/>
    </source>
</evidence>
<proteinExistence type="predicted"/>
<evidence type="ECO:0008006" key="4">
    <source>
        <dbReference type="Google" id="ProtNLM"/>
    </source>
</evidence>
<feature type="transmembrane region" description="Helical" evidence="1">
    <location>
        <begin position="47"/>
        <end position="65"/>
    </location>
</feature>
<keyword evidence="3" id="KW-1185">Reference proteome</keyword>
<feature type="transmembrane region" description="Helical" evidence="1">
    <location>
        <begin position="185"/>
        <end position="206"/>
    </location>
</feature>
<evidence type="ECO:0000313" key="3">
    <source>
        <dbReference type="Proteomes" id="UP000562254"/>
    </source>
</evidence>
<dbReference type="Proteomes" id="UP000562254">
    <property type="component" value="Unassembled WGS sequence"/>
</dbReference>
<dbReference type="AlphaFoldDB" id="A0A840XMP4"/>
<accession>A0A840XMP4</accession>
<protein>
    <recommendedName>
        <fullName evidence="4">DUF2306 domain-containing protein</fullName>
    </recommendedName>
</protein>
<gene>
    <name evidence="2" type="ORF">FHS88_001974</name>
</gene>
<feature type="transmembrane region" description="Helical" evidence="1">
    <location>
        <begin position="6"/>
        <end position="26"/>
    </location>
</feature>
<keyword evidence="1" id="KW-0812">Transmembrane</keyword>
<name>A0A840XMP4_9PROT</name>
<sequence>MELHLFHALIALHIVTGATGAIAFWVPVLGRKGGPAHRRWGRLFNRCMVATGCLAMAMAMLTLIAPMATHPHLEGRFDPDFIRGIFGWMMLTTALLTVNLAWYGWLAVLNKRAGHARNRTPLNMALQHVLLVASVNCAAQGWLIGQPLMHGVAGIGIATAVTNLRFLRSEAPGPTYWLKEHVKALVGAGISVYTAFMAFGSVRILPELALHPVMWALPCATGIAVILWHWRAVDRQYAARRPAPA</sequence>
<feature type="transmembrane region" description="Helical" evidence="1">
    <location>
        <begin position="148"/>
        <end position="164"/>
    </location>
</feature>
<keyword evidence="1" id="KW-1133">Transmembrane helix</keyword>
<reference evidence="2 3" key="1">
    <citation type="submission" date="2020-08" db="EMBL/GenBank/DDBJ databases">
        <title>Genomic Encyclopedia of Type Strains, Phase IV (KMG-IV): sequencing the most valuable type-strain genomes for metagenomic binning, comparative biology and taxonomic classification.</title>
        <authorList>
            <person name="Goeker M."/>
        </authorList>
    </citation>
    <scope>NUCLEOTIDE SEQUENCE [LARGE SCALE GENOMIC DNA]</scope>
    <source>
        <strain evidence="2 3">DSM 25895</strain>
    </source>
</reference>